<feature type="transmembrane region" description="Helical" evidence="9">
    <location>
        <begin position="148"/>
        <end position="168"/>
    </location>
</feature>
<evidence type="ECO:0000256" key="3">
    <source>
        <dbReference type="ARBA" id="ARBA00022475"/>
    </source>
</evidence>
<dbReference type="PANTHER" id="PTHR35011:SF11">
    <property type="entry name" value="TRAP TRANSPORTER SMALL PERMEASE PROTEIN"/>
    <property type="match status" value="1"/>
</dbReference>
<dbReference type="GO" id="GO:0005886">
    <property type="term" value="C:plasma membrane"/>
    <property type="evidence" value="ECO:0007669"/>
    <property type="project" value="UniProtKB-SubCell"/>
</dbReference>
<feature type="domain" description="Tripartite ATP-independent periplasmic transporters DctQ component" evidence="10">
    <location>
        <begin position="45"/>
        <end position="172"/>
    </location>
</feature>
<evidence type="ECO:0000313" key="12">
    <source>
        <dbReference type="EMBL" id="SSA44214.1"/>
    </source>
</evidence>
<evidence type="ECO:0000313" key="14">
    <source>
        <dbReference type="Proteomes" id="UP000251571"/>
    </source>
</evidence>
<proteinExistence type="inferred from homology"/>
<name>A0A2Y9AIC6_9RHOB</name>
<sequence>MTDGPEERVSAPTEAPEIHFDEQEIDLSDLKWDDVPVFVIFWILAFVVFLQFFTRYVLNDSLGWTEEIARFLLIAVTFTGAIMAVRKESHIAVEFLYRWIPRTGRRIAQAGIDAVTIAFFGFLTVLTIRLAGRTQQMMVSIDVPKSYVYWFVALCFGGMTVYALVNAWRHLRTGTSKLIDPQLHAQGVPRTD</sequence>
<dbReference type="GO" id="GO:0022857">
    <property type="term" value="F:transmembrane transporter activity"/>
    <property type="evidence" value="ECO:0007669"/>
    <property type="project" value="UniProtKB-UniRule"/>
</dbReference>
<dbReference type="PANTHER" id="PTHR35011">
    <property type="entry name" value="2,3-DIKETO-L-GULONATE TRAP TRANSPORTER SMALL PERMEASE PROTEIN YIAM"/>
    <property type="match status" value="1"/>
</dbReference>
<dbReference type="InterPro" id="IPR007387">
    <property type="entry name" value="TRAP_DctQ"/>
</dbReference>
<keyword evidence="4 9" id="KW-0997">Cell inner membrane</keyword>
<dbReference type="EMBL" id="UETC01000003">
    <property type="protein sequence ID" value="SSA44214.1"/>
    <property type="molecule type" value="Genomic_DNA"/>
</dbReference>
<organism evidence="12 14">
    <name type="scientific">Jannaschia seohaensis</name>
    <dbReference type="NCBI Taxonomy" id="475081"/>
    <lineage>
        <taxon>Bacteria</taxon>
        <taxon>Pseudomonadati</taxon>
        <taxon>Pseudomonadota</taxon>
        <taxon>Alphaproteobacteria</taxon>
        <taxon>Rhodobacterales</taxon>
        <taxon>Roseobacteraceae</taxon>
        <taxon>Jannaschia</taxon>
    </lineage>
</organism>
<keyword evidence="2 9" id="KW-0813">Transport</keyword>
<evidence type="ECO:0000259" key="10">
    <source>
        <dbReference type="Pfam" id="PF04290"/>
    </source>
</evidence>
<keyword evidence="3" id="KW-1003">Cell membrane</keyword>
<reference evidence="11 13" key="2">
    <citation type="submission" date="2018-03" db="EMBL/GenBank/DDBJ databases">
        <title>Genomic Encyclopedia of Archaeal and Bacterial Type Strains, Phase II (KMG-II): from individual species to whole genera.</title>
        <authorList>
            <person name="Goeker M."/>
        </authorList>
    </citation>
    <scope>NUCLEOTIDE SEQUENCE [LARGE SCALE GENOMIC DNA]</scope>
    <source>
        <strain evidence="11 13">DSM 25227</strain>
    </source>
</reference>
<evidence type="ECO:0000256" key="4">
    <source>
        <dbReference type="ARBA" id="ARBA00022519"/>
    </source>
</evidence>
<keyword evidence="13" id="KW-1185">Reference proteome</keyword>
<dbReference type="GO" id="GO:0015740">
    <property type="term" value="P:C4-dicarboxylate transport"/>
    <property type="evidence" value="ECO:0007669"/>
    <property type="project" value="TreeGrafter"/>
</dbReference>
<evidence type="ECO:0000256" key="1">
    <source>
        <dbReference type="ARBA" id="ARBA00004429"/>
    </source>
</evidence>
<protein>
    <recommendedName>
        <fullName evidence="9">TRAP transporter small permease protein</fullName>
    </recommendedName>
</protein>
<dbReference type="Pfam" id="PF04290">
    <property type="entry name" value="DctQ"/>
    <property type="match status" value="1"/>
</dbReference>
<comment type="subcellular location">
    <subcellularLocation>
        <location evidence="1 9">Cell inner membrane</location>
        <topology evidence="1 9">Multi-pass membrane protein</topology>
    </subcellularLocation>
</comment>
<dbReference type="AlphaFoldDB" id="A0A2Y9AIC6"/>
<keyword evidence="7 9" id="KW-0472">Membrane</keyword>
<dbReference type="Proteomes" id="UP000251571">
    <property type="component" value="Unassembled WGS sequence"/>
</dbReference>
<gene>
    <name evidence="11" type="ORF">BCF38_10334</name>
    <name evidence="12" type="ORF">SAMN05421539_10334</name>
</gene>
<dbReference type="EMBL" id="QGDJ01000003">
    <property type="protein sequence ID" value="PWJ20219.1"/>
    <property type="molecule type" value="Genomic_DNA"/>
</dbReference>
<keyword evidence="5 9" id="KW-0812">Transmembrane</keyword>
<feature type="transmembrane region" description="Helical" evidence="9">
    <location>
        <begin position="35"/>
        <end position="56"/>
    </location>
</feature>
<dbReference type="InterPro" id="IPR055348">
    <property type="entry name" value="DctQ"/>
</dbReference>
<evidence type="ECO:0000256" key="9">
    <source>
        <dbReference type="RuleBase" id="RU369079"/>
    </source>
</evidence>
<feature type="transmembrane region" description="Helical" evidence="9">
    <location>
        <begin position="68"/>
        <end position="86"/>
    </location>
</feature>
<evidence type="ECO:0000313" key="13">
    <source>
        <dbReference type="Proteomes" id="UP000245839"/>
    </source>
</evidence>
<comment type="similarity">
    <text evidence="8 9">Belongs to the TRAP transporter small permease family.</text>
</comment>
<dbReference type="Proteomes" id="UP000245839">
    <property type="component" value="Unassembled WGS sequence"/>
</dbReference>
<evidence type="ECO:0000313" key="11">
    <source>
        <dbReference type="EMBL" id="PWJ20219.1"/>
    </source>
</evidence>
<evidence type="ECO:0000256" key="2">
    <source>
        <dbReference type="ARBA" id="ARBA00022448"/>
    </source>
</evidence>
<evidence type="ECO:0000256" key="5">
    <source>
        <dbReference type="ARBA" id="ARBA00022692"/>
    </source>
</evidence>
<keyword evidence="6 9" id="KW-1133">Transmembrane helix</keyword>
<dbReference type="OrthoDB" id="4964541at2"/>
<comment type="subunit">
    <text evidence="9">The complex comprises the extracytoplasmic solute receptor protein and the two transmembrane proteins.</text>
</comment>
<accession>A0A2Y9AIC6</accession>
<evidence type="ECO:0000256" key="8">
    <source>
        <dbReference type="ARBA" id="ARBA00038436"/>
    </source>
</evidence>
<evidence type="ECO:0000256" key="7">
    <source>
        <dbReference type="ARBA" id="ARBA00023136"/>
    </source>
</evidence>
<comment type="function">
    <text evidence="9">Part of the tripartite ATP-independent periplasmic (TRAP) transport system.</text>
</comment>
<feature type="transmembrane region" description="Helical" evidence="9">
    <location>
        <begin position="107"/>
        <end position="128"/>
    </location>
</feature>
<evidence type="ECO:0000256" key="6">
    <source>
        <dbReference type="ARBA" id="ARBA00022989"/>
    </source>
</evidence>
<reference evidence="12 14" key="1">
    <citation type="submission" date="2016-10" db="EMBL/GenBank/DDBJ databases">
        <authorList>
            <person name="Cai Z."/>
        </authorList>
    </citation>
    <scope>NUCLEOTIDE SEQUENCE [LARGE SCALE GENOMIC DNA]</scope>
    <source>
        <strain evidence="12 14">DSM 25227</strain>
    </source>
</reference>
<dbReference type="RefSeq" id="WP_109563824.1">
    <property type="nucleotide sequence ID" value="NZ_QGDJ01000003.1"/>
</dbReference>